<dbReference type="GO" id="GO:0005886">
    <property type="term" value="C:plasma membrane"/>
    <property type="evidence" value="ECO:0007669"/>
    <property type="project" value="UniProtKB-SubCell"/>
</dbReference>
<sequence length="226" mass="25257">MTMSKQLLAFILWLLICLLSSNINTEARRIAAAKEGNQVGRFLLFSLNSMPVSPKLSNHEQFQLPSLNSVPVLPILPDHERFLLPSLNSVPLSRKLSDHEHDRALTSHQARNNRFLFHQATPSSGNSTLLQACECQQPTWCIAKPSTDEQRLLANIDFNCNQAGIDCSIIQPGGKCYLPDNNNAHASVVMNLYYKANNKQPHTCYFMQSGLIISQNPSYGDCIYPS</sequence>
<feature type="domain" description="X8" evidence="5">
    <location>
        <begin position="139"/>
        <end position="224"/>
    </location>
</feature>
<gene>
    <name evidence="6" type="ORF">Dsin_029589</name>
</gene>
<keyword evidence="3 4" id="KW-0732">Signal</keyword>
<keyword evidence="2" id="KW-0336">GPI-anchor</keyword>
<evidence type="ECO:0000256" key="3">
    <source>
        <dbReference type="ARBA" id="ARBA00022729"/>
    </source>
</evidence>
<keyword evidence="7" id="KW-1185">Reference proteome</keyword>
<dbReference type="Gene3D" id="1.20.58.1040">
    <property type="match status" value="1"/>
</dbReference>
<dbReference type="PANTHER" id="PTHR31044:SF103">
    <property type="entry name" value="MAJOR POLLEN ALLERGEN OLE E 10-LIKE"/>
    <property type="match status" value="1"/>
</dbReference>
<evidence type="ECO:0000256" key="1">
    <source>
        <dbReference type="ARBA" id="ARBA00004609"/>
    </source>
</evidence>
<name>A0AAE0DVB9_9ROSI</name>
<evidence type="ECO:0000313" key="6">
    <source>
        <dbReference type="EMBL" id="KAK3190028.1"/>
    </source>
</evidence>
<keyword evidence="2" id="KW-0449">Lipoprotein</keyword>
<evidence type="ECO:0000256" key="4">
    <source>
        <dbReference type="SAM" id="SignalP"/>
    </source>
</evidence>
<feature type="chain" id="PRO_5042084530" description="X8 domain-containing protein" evidence="4">
    <location>
        <begin position="28"/>
        <end position="226"/>
    </location>
</feature>
<dbReference type="InterPro" id="IPR044788">
    <property type="entry name" value="X8_dom_prot"/>
</dbReference>
<dbReference type="InterPro" id="IPR012946">
    <property type="entry name" value="X8"/>
</dbReference>
<proteinExistence type="predicted"/>
<dbReference type="GO" id="GO:0098552">
    <property type="term" value="C:side of membrane"/>
    <property type="evidence" value="ECO:0007669"/>
    <property type="project" value="UniProtKB-KW"/>
</dbReference>
<comment type="subcellular location">
    <subcellularLocation>
        <location evidence="1">Cell membrane</location>
        <topology evidence="1">Lipid-anchor</topology>
        <topology evidence="1">GPI-anchor</topology>
    </subcellularLocation>
</comment>
<accession>A0AAE0DVB9</accession>
<evidence type="ECO:0000313" key="7">
    <source>
        <dbReference type="Proteomes" id="UP001281410"/>
    </source>
</evidence>
<dbReference type="EMBL" id="JANJYJ010000009">
    <property type="protein sequence ID" value="KAK3190028.1"/>
    <property type="molecule type" value="Genomic_DNA"/>
</dbReference>
<dbReference type="AlphaFoldDB" id="A0AAE0DVB9"/>
<keyword evidence="2" id="KW-0325">Glycoprotein</keyword>
<feature type="signal peptide" evidence="4">
    <location>
        <begin position="1"/>
        <end position="27"/>
    </location>
</feature>
<organism evidence="6 7">
    <name type="scientific">Dipteronia sinensis</name>
    <dbReference type="NCBI Taxonomy" id="43782"/>
    <lineage>
        <taxon>Eukaryota</taxon>
        <taxon>Viridiplantae</taxon>
        <taxon>Streptophyta</taxon>
        <taxon>Embryophyta</taxon>
        <taxon>Tracheophyta</taxon>
        <taxon>Spermatophyta</taxon>
        <taxon>Magnoliopsida</taxon>
        <taxon>eudicotyledons</taxon>
        <taxon>Gunneridae</taxon>
        <taxon>Pentapetalae</taxon>
        <taxon>rosids</taxon>
        <taxon>malvids</taxon>
        <taxon>Sapindales</taxon>
        <taxon>Sapindaceae</taxon>
        <taxon>Hippocastanoideae</taxon>
        <taxon>Acereae</taxon>
        <taxon>Dipteronia</taxon>
    </lineage>
</organism>
<comment type="caution">
    <text evidence="6">The sequence shown here is derived from an EMBL/GenBank/DDBJ whole genome shotgun (WGS) entry which is preliminary data.</text>
</comment>
<dbReference type="Proteomes" id="UP001281410">
    <property type="component" value="Unassembled WGS sequence"/>
</dbReference>
<evidence type="ECO:0000256" key="2">
    <source>
        <dbReference type="ARBA" id="ARBA00022622"/>
    </source>
</evidence>
<dbReference type="Pfam" id="PF07983">
    <property type="entry name" value="X8"/>
    <property type="match status" value="1"/>
</dbReference>
<dbReference type="PANTHER" id="PTHR31044">
    <property type="entry name" value="BETA-1,3 GLUCANASE"/>
    <property type="match status" value="1"/>
</dbReference>
<protein>
    <recommendedName>
        <fullName evidence="5">X8 domain-containing protein</fullName>
    </recommendedName>
</protein>
<reference evidence="6" key="1">
    <citation type="journal article" date="2023" name="Plant J.">
        <title>Genome sequences and population genomics provide insights into the demographic history, inbreeding, and mutation load of two 'living fossil' tree species of Dipteronia.</title>
        <authorList>
            <person name="Feng Y."/>
            <person name="Comes H.P."/>
            <person name="Chen J."/>
            <person name="Zhu S."/>
            <person name="Lu R."/>
            <person name="Zhang X."/>
            <person name="Li P."/>
            <person name="Qiu J."/>
            <person name="Olsen K.M."/>
            <person name="Qiu Y."/>
        </authorList>
    </citation>
    <scope>NUCLEOTIDE SEQUENCE</scope>
    <source>
        <strain evidence="6">NBL</strain>
    </source>
</reference>
<keyword evidence="2" id="KW-0472">Membrane</keyword>
<evidence type="ECO:0000259" key="5">
    <source>
        <dbReference type="SMART" id="SM00768"/>
    </source>
</evidence>
<dbReference type="GO" id="GO:0009506">
    <property type="term" value="C:plasmodesma"/>
    <property type="evidence" value="ECO:0007669"/>
    <property type="project" value="UniProtKB-ARBA"/>
</dbReference>
<dbReference type="SMART" id="SM00768">
    <property type="entry name" value="X8"/>
    <property type="match status" value="1"/>
</dbReference>